<dbReference type="RefSeq" id="WP_188540028.1">
    <property type="nucleotide sequence ID" value="NZ_BMEQ01000035.1"/>
</dbReference>
<proteinExistence type="predicted"/>
<comment type="caution">
    <text evidence="2">The sequence shown here is derived from an EMBL/GenBank/DDBJ whole genome shotgun (WGS) entry which is preliminary data.</text>
</comment>
<accession>A0A917H743</accession>
<gene>
    <name evidence="2" type="ORF">GCM10011374_37670</name>
</gene>
<keyword evidence="1" id="KW-1133">Transmembrane helix</keyword>
<organism evidence="2 3">
    <name type="scientific">Kocuria dechangensis</name>
    <dbReference type="NCBI Taxonomy" id="1176249"/>
    <lineage>
        <taxon>Bacteria</taxon>
        <taxon>Bacillati</taxon>
        <taxon>Actinomycetota</taxon>
        <taxon>Actinomycetes</taxon>
        <taxon>Micrococcales</taxon>
        <taxon>Micrococcaceae</taxon>
        <taxon>Kocuria</taxon>
    </lineage>
</organism>
<feature type="transmembrane region" description="Helical" evidence="1">
    <location>
        <begin position="33"/>
        <end position="51"/>
    </location>
</feature>
<keyword evidence="3" id="KW-1185">Reference proteome</keyword>
<keyword evidence="1" id="KW-0472">Membrane</keyword>
<keyword evidence="1" id="KW-0812">Transmembrane</keyword>
<dbReference type="AlphaFoldDB" id="A0A917H743"/>
<evidence type="ECO:0000313" key="2">
    <source>
        <dbReference type="EMBL" id="GGG69675.1"/>
    </source>
</evidence>
<protein>
    <submittedName>
        <fullName evidence="2">Uncharacterized protein</fullName>
    </submittedName>
</protein>
<reference evidence="2" key="1">
    <citation type="journal article" date="2014" name="Int. J. Syst. Evol. Microbiol.">
        <title>Complete genome sequence of Corynebacterium casei LMG S-19264T (=DSM 44701T), isolated from a smear-ripened cheese.</title>
        <authorList>
            <consortium name="US DOE Joint Genome Institute (JGI-PGF)"/>
            <person name="Walter F."/>
            <person name="Albersmeier A."/>
            <person name="Kalinowski J."/>
            <person name="Ruckert C."/>
        </authorList>
    </citation>
    <scope>NUCLEOTIDE SEQUENCE</scope>
    <source>
        <strain evidence="2">CGMCC 1.12187</strain>
    </source>
</reference>
<sequence>MRARTWRAVGGALFGAGAGSIYGTLRAFTAGPYWLGGAFLIITVTLLVLGWRMFRRSQAEEALESAARYDADVARHDAERIRQEAHRAQQKDLDAPGAVS</sequence>
<reference evidence="2" key="2">
    <citation type="submission" date="2020-09" db="EMBL/GenBank/DDBJ databases">
        <authorList>
            <person name="Sun Q."/>
            <person name="Zhou Y."/>
        </authorList>
    </citation>
    <scope>NUCLEOTIDE SEQUENCE</scope>
    <source>
        <strain evidence="2">CGMCC 1.12187</strain>
    </source>
</reference>
<evidence type="ECO:0000313" key="3">
    <source>
        <dbReference type="Proteomes" id="UP000638848"/>
    </source>
</evidence>
<dbReference type="EMBL" id="BMEQ01000035">
    <property type="protein sequence ID" value="GGG69675.1"/>
    <property type="molecule type" value="Genomic_DNA"/>
</dbReference>
<name>A0A917H743_9MICC</name>
<dbReference type="Proteomes" id="UP000638848">
    <property type="component" value="Unassembled WGS sequence"/>
</dbReference>
<evidence type="ECO:0000256" key="1">
    <source>
        <dbReference type="SAM" id="Phobius"/>
    </source>
</evidence>